<dbReference type="Proteomes" id="UP000694865">
    <property type="component" value="Unplaced"/>
</dbReference>
<evidence type="ECO:0000256" key="5">
    <source>
        <dbReference type="ARBA" id="ARBA00022490"/>
    </source>
</evidence>
<dbReference type="PANTHER" id="PTHR12596:SF1">
    <property type="entry name" value="EXPORTIN-4"/>
    <property type="match status" value="1"/>
</dbReference>
<dbReference type="Gene3D" id="1.25.10.10">
    <property type="entry name" value="Leucine-rich Repeat Variant"/>
    <property type="match status" value="2"/>
</dbReference>
<reference evidence="11" key="1">
    <citation type="submission" date="2025-08" db="UniProtKB">
        <authorList>
            <consortium name="RefSeq"/>
        </authorList>
    </citation>
    <scope>IDENTIFICATION</scope>
    <source>
        <tissue evidence="11">Testes</tissue>
    </source>
</reference>
<evidence type="ECO:0000256" key="1">
    <source>
        <dbReference type="ARBA" id="ARBA00004123"/>
    </source>
</evidence>
<name>A0ABM0GZF6_SACKO</name>
<protein>
    <recommendedName>
        <fullName evidence="8">Exportin-4</fullName>
    </recommendedName>
</protein>
<evidence type="ECO:0000256" key="7">
    <source>
        <dbReference type="ARBA" id="ARBA00023242"/>
    </source>
</evidence>
<keyword evidence="5" id="KW-0963">Cytoplasm</keyword>
<keyword evidence="6" id="KW-0653">Protein transport</keyword>
<keyword evidence="4" id="KW-0813">Transport</keyword>
<keyword evidence="10" id="KW-1185">Reference proteome</keyword>
<dbReference type="InterPro" id="IPR044189">
    <property type="entry name" value="XPO4/7-like"/>
</dbReference>
<evidence type="ECO:0000256" key="3">
    <source>
        <dbReference type="ARBA" id="ARBA00009466"/>
    </source>
</evidence>
<dbReference type="InterPro" id="IPR016024">
    <property type="entry name" value="ARM-type_fold"/>
</dbReference>
<dbReference type="GeneID" id="100376900"/>
<dbReference type="RefSeq" id="XP_002740804.1">
    <property type="nucleotide sequence ID" value="XM_002740758.2"/>
</dbReference>
<evidence type="ECO:0000256" key="8">
    <source>
        <dbReference type="ARBA" id="ARBA00040444"/>
    </source>
</evidence>
<comment type="similarity">
    <text evidence="3">Belongs to the exportin family.</text>
</comment>
<dbReference type="InterPro" id="IPR001494">
    <property type="entry name" value="Importin-beta_N"/>
</dbReference>
<evidence type="ECO:0000256" key="6">
    <source>
        <dbReference type="ARBA" id="ARBA00022927"/>
    </source>
</evidence>
<dbReference type="InterPro" id="IPR011989">
    <property type="entry name" value="ARM-like"/>
</dbReference>
<dbReference type="SUPFAM" id="SSF48371">
    <property type="entry name" value="ARM repeat"/>
    <property type="match status" value="1"/>
</dbReference>
<evidence type="ECO:0000313" key="11">
    <source>
        <dbReference type="RefSeq" id="XP_002740804.1"/>
    </source>
</evidence>
<dbReference type="PANTHER" id="PTHR12596">
    <property type="entry name" value="EXPORTIN 4,7-RELATED"/>
    <property type="match status" value="1"/>
</dbReference>
<comment type="subcellular location">
    <subcellularLocation>
        <location evidence="2">Cytoplasm</location>
    </subcellularLocation>
    <subcellularLocation>
        <location evidence="1">Nucleus</location>
    </subcellularLocation>
</comment>
<evidence type="ECO:0000259" key="9">
    <source>
        <dbReference type="PROSITE" id="PS50166"/>
    </source>
</evidence>
<gene>
    <name evidence="11" type="primary">LOC100376900</name>
</gene>
<dbReference type="PROSITE" id="PS50166">
    <property type="entry name" value="IMPORTIN_B_NT"/>
    <property type="match status" value="1"/>
</dbReference>
<sequence>MAASAANIQTELENAAQVIMAPPTMVTVEQRHSAEHVLLSFKKSKSPFATCKHILESSKVDYVLFQAASTIKEAVAREWSLLDMSEVESMRSFLLRYVTQKPHLQSYVREQILQAVAVIVKRGTVDHKTTEREGIYNDVTELIASGDSSLQLVACSILIALLNEYSSSSRSSDVGLSWEFHATCKKAFENNDLKRVFLFSVQVLHQFANNDILSRETTAVFNRFLSISEQVLSWDFTHANVLRRNVGSFDSNQGTFFKPIATWRGTVLDQNLVDLFFKLHLKVRHNSEMGHHSLQCLTQLASLSGNIFPDEKTQCEYLGRYIQGFLHFINSVEVADHEALGISNIINRLVTVFPIGVMVRLPLELLDPFIHTLAELTCQFGRKAALEEAIHKDDMIHMEAFDQLLDAWTTLLMDTQYFQSGYFKPHAMEVFNTYVQCHLAVPDGTRNQLGNLYEDIHWLVLISGYVLADEPQGETPLIPPEIMEYSIAESQNVDIDTTLRVLGSPGEKVTSIPMSEQSSDKVIRLISAVFRLSEVERRAVNAQLTSLLSPQVGATTMWFLRRWSLSYIMPNERYYTQMSLPLAVAFGRDTDGAQWSIGFLVDKIVSNLSVWSAEHDLSTDTVNLLVALVQQKESLTAQHSLFTGFLSQHKKAVLQPVQHRFNHLLQQDNFQRIYQDENIKTEIVTLLSMLEGAIMGTRIDNVSTVFSFSLPLLNECVSLLGTYHNCPEVVVVILEVFTVMANRMICYLSENDTNKVYDVSISLLQTYSKYNTGKKHFEITAEEDHYQDISLMMELLTHLLSKDFVDFGITEDIASGEGDQISANVSAADIVLYGLNIIVPLMNAELLKFPTLCSQYYKLISFICEIYPEKICQLPEQLFKSLLGSIELGLTSFGLEVTKLCFDSISALGEYEYKEHDNNVQLVAATQHFLKVVFDILLYQNFDMELTSPASEAFFALMCCHQVQYNELVHSLVGSQTDPSYYQRLADAFNQLTPPNEPLVINRPHKLAFLRKMETFLVNVRGFLCVK</sequence>
<accession>A0ABM0GZF6</accession>
<organism evidence="10 11">
    <name type="scientific">Saccoglossus kowalevskii</name>
    <name type="common">Acorn worm</name>
    <dbReference type="NCBI Taxonomy" id="10224"/>
    <lineage>
        <taxon>Eukaryota</taxon>
        <taxon>Metazoa</taxon>
        <taxon>Hemichordata</taxon>
        <taxon>Enteropneusta</taxon>
        <taxon>Harrimaniidae</taxon>
        <taxon>Saccoglossus</taxon>
    </lineage>
</organism>
<keyword evidence="7" id="KW-0539">Nucleus</keyword>
<evidence type="ECO:0000256" key="2">
    <source>
        <dbReference type="ARBA" id="ARBA00004496"/>
    </source>
</evidence>
<feature type="domain" description="Importin N-terminal" evidence="9">
    <location>
        <begin position="34"/>
        <end position="100"/>
    </location>
</feature>
<proteinExistence type="inferred from homology"/>
<evidence type="ECO:0000256" key="4">
    <source>
        <dbReference type="ARBA" id="ARBA00022448"/>
    </source>
</evidence>
<dbReference type="Pfam" id="PF03810">
    <property type="entry name" value="IBN_N"/>
    <property type="match status" value="1"/>
</dbReference>
<evidence type="ECO:0000313" key="10">
    <source>
        <dbReference type="Proteomes" id="UP000694865"/>
    </source>
</evidence>